<comment type="similarity">
    <text evidence="9">Belongs to the sel-1 family.</text>
</comment>
<dbReference type="InterPro" id="IPR011990">
    <property type="entry name" value="TPR-like_helical_dom_sf"/>
</dbReference>
<feature type="domain" description="DOD-type homing endonuclease" evidence="12">
    <location>
        <begin position="129"/>
        <end position="191"/>
    </location>
</feature>
<evidence type="ECO:0000259" key="12">
    <source>
        <dbReference type="PROSITE" id="PS50819"/>
    </source>
</evidence>
<dbReference type="FunFam" id="1.25.40.10:FF:001837">
    <property type="entry name" value="ERAD-associated E3 ubiquitin-protein ligase component HRD3A"/>
    <property type="match status" value="2"/>
</dbReference>
<reference evidence="13" key="1">
    <citation type="journal article" date="2021" name="Front. Plant Sci.">
        <title>Chromosome-Scale Genome Assembly for Chinese Sour Jujube and Insights Into Its Genome Evolution and Domestication Signature.</title>
        <authorList>
            <person name="Shen L.-Y."/>
            <person name="Luo H."/>
            <person name="Wang X.-L."/>
            <person name="Wang X.-M."/>
            <person name="Qiu X.-J."/>
            <person name="Liu H."/>
            <person name="Zhou S.-S."/>
            <person name="Jia K.-H."/>
            <person name="Nie S."/>
            <person name="Bao Y.-T."/>
            <person name="Zhang R.-G."/>
            <person name="Yun Q.-Z."/>
            <person name="Chai Y.-H."/>
            <person name="Lu J.-Y."/>
            <person name="Li Y."/>
            <person name="Zhao S.-W."/>
            <person name="Mao J.-F."/>
            <person name="Jia S.-G."/>
            <person name="Mao Y.-M."/>
        </authorList>
    </citation>
    <scope>NUCLEOTIDE SEQUENCE</scope>
    <source>
        <strain evidence="13">AT0</strain>
        <tissue evidence="13">Leaf</tissue>
    </source>
</reference>
<dbReference type="InterPro" id="IPR044623">
    <property type="entry name" value="HRD3"/>
</dbReference>
<evidence type="ECO:0000256" key="1">
    <source>
        <dbReference type="ARBA" id="ARBA00004389"/>
    </source>
</evidence>
<evidence type="ECO:0000256" key="6">
    <source>
        <dbReference type="ARBA" id="ARBA00022989"/>
    </source>
</evidence>
<accession>A0A978VDW1</accession>
<evidence type="ECO:0000313" key="13">
    <source>
        <dbReference type="EMBL" id="KAH7528550.1"/>
    </source>
</evidence>
<dbReference type="GO" id="GO:0004519">
    <property type="term" value="F:endonuclease activity"/>
    <property type="evidence" value="ECO:0007669"/>
    <property type="project" value="InterPro"/>
</dbReference>
<dbReference type="PANTHER" id="PTHR45084">
    <property type="entry name" value="ERAD-ASSOCIATED E3 UBIQUITIN-PROTEIN LIGASE COMPONENT HRD3A-RELATED"/>
    <property type="match status" value="1"/>
</dbReference>
<organism evidence="13 14">
    <name type="scientific">Ziziphus jujuba var. spinosa</name>
    <dbReference type="NCBI Taxonomy" id="714518"/>
    <lineage>
        <taxon>Eukaryota</taxon>
        <taxon>Viridiplantae</taxon>
        <taxon>Streptophyta</taxon>
        <taxon>Embryophyta</taxon>
        <taxon>Tracheophyta</taxon>
        <taxon>Spermatophyta</taxon>
        <taxon>Magnoliopsida</taxon>
        <taxon>eudicotyledons</taxon>
        <taxon>Gunneridae</taxon>
        <taxon>Pentapetalae</taxon>
        <taxon>rosids</taxon>
        <taxon>fabids</taxon>
        <taxon>Rosales</taxon>
        <taxon>Rhamnaceae</taxon>
        <taxon>Paliureae</taxon>
        <taxon>Ziziphus</taxon>
    </lineage>
</organism>
<evidence type="ECO:0000313" key="14">
    <source>
        <dbReference type="Proteomes" id="UP000813462"/>
    </source>
</evidence>
<feature type="region of interest" description="Disordered" evidence="10">
    <location>
        <begin position="582"/>
        <end position="637"/>
    </location>
</feature>
<keyword evidence="2" id="KW-0812">Transmembrane</keyword>
<dbReference type="SMART" id="SM00671">
    <property type="entry name" value="SEL1"/>
    <property type="match status" value="14"/>
</dbReference>
<evidence type="ECO:0000256" key="2">
    <source>
        <dbReference type="ARBA" id="ARBA00022692"/>
    </source>
</evidence>
<evidence type="ECO:0000256" key="3">
    <source>
        <dbReference type="ARBA" id="ARBA00022729"/>
    </source>
</evidence>
<dbReference type="InterPro" id="IPR006597">
    <property type="entry name" value="Sel1-like"/>
</dbReference>
<dbReference type="GO" id="GO:0005789">
    <property type="term" value="C:endoplasmic reticulum membrane"/>
    <property type="evidence" value="ECO:0007669"/>
    <property type="project" value="UniProtKB-SubCell"/>
</dbReference>
<gene>
    <name evidence="13" type="ORF">FEM48_Zijuj05G0084000</name>
</gene>
<dbReference type="PROSITE" id="PS50819">
    <property type="entry name" value="INTEIN_ENDONUCLEASE"/>
    <property type="match status" value="2"/>
</dbReference>
<feature type="signal peptide" evidence="11">
    <location>
        <begin position="1"/>
        <end position="21"/>
    </location>
</feature>
<evidence type="ECO:0000256" key="9">
    <source>
        <dbReference type="ARBA" id="ARBA00038101"/>
    </source>
</evidence>
<evidence type="ECO:0000256" key="7">
    <source>
        <dbReference type="ARBA" id="ARBA00023136"/>
    </source>
</evidence>
<comment type="caution">
    <text evidence="13">The sequence shown here is derived from an EMBL/GenBank/DDBJ whole genome shotgun (WGS) entry which is preliminary data.</text>
</comment>
<evidence type="ECO:0000256" key="10">
    <source>
        <dbReference type="SAM" id="MobiDB-lite"/>
    </source>
</evidence>
<dbReference type="EMBL" id="JAEACU010000005">
    <property type="protein sequence ID" value="KAH7528550.1"/>
    <property type="molecule type" value="Genomic_DNA"/>
</dbReference>
<evidence type="ECO:0000256" key="8">
    <source>
        <dbReference type="ARBA" id="ARBA00023180"/>
    </source>
</evidence>
<keyword evidence="5" id="KW-0256">Endoplasmic reticulum</keyword>
<evidence type="ECO:0000256" key="4">
    <source>
        <dbReference type="ARBA" id="ARBA00022737"/>
    </source>
</evidence>
<evidence type="ECO:0000256" key="5">
    <source>
        <dbReference type="ARBA" id="ARBA00022824"/>
    </source>
</evidence>
<feature type="chain" id="PRO_5037585137" description="DOD-type homing endonuclease domain-containing protein" evidence="11">
    <location>
        <begin position="22"/>
        <end position="1229"/>
    </location>
</feature>
<sequence length="1229" mass="137492">MHLPTQSFFLVFSVLTVSLYARPFVLLLPEDDLDNSPGDLSEWDDEFCCSDSHKSDEELDFGSWRPILERDSSPAGDTDPGSEADSVYYSGVSKMLKAVSSSGELSLMHEAVQEIEAAVAVGHPHAMSVLGFLHGSGHMRERNKGKAFMYHFFAADGGNMQSKMALAYTYLKQEMYDKSAQLYSQLAEAAVNSFLIAANSPVVEPVSIHNEGEENKEALRKFQGEEDEDFQVLKYQAEKGNAAAMYKIGLFYYFGLRGLRRDHAKALSFFFKAVEKGEPRSMELLGEMYASGTGVERNYTQAFKWLALASKQEVYSAYNGLGYLYLRGYGVEKNYSKAMENFEKAANNEEAGAYYNLEVMFLKGIWVKRDVKLATKYFIIAANAGHIKAFYQLAKMFHSGVGLKKNLPTAVSLYKLVAEKGPWISLSTWAVKSYLKGDIGKAFFLYSRMAELGYEVAQSNAAWILDKYGEQSLCIGESGFCTVAERHQLAQSLWWHAYKQGNQYAAFLFAGTERDHDPAADAYTNTTKVADVCGCETKTEHQMRPQIHALVVFSLLIFSLFTVSLYARPFVLFLSQEDLKDTANSPDDSSSSDPSHHDSAEWDEFGDSDAHKSDEELDPGSWRPIFEPDSSSGADPGSVADAQYYSGVSKMVRAVSSGEVNLMDEAAKEIEAAVAVGHPHARSVLGFLNGAGQMRERNKAKAFMYHYFAADGGNMQSKMALAYTYFKQEMFEKAVKLYSELAEVAVNSFLISKDSPVIEPVRIHNGAEENKEALRKSRGEEDEDFQILEYQAQKGNAGAMYKIGLFYYFGLRGLRRDHGKALSWFLKAVEKGEPRSMELLGEIYARGAGVERNYTKALEWLTLASKQHLYSAYNGMGYLYVKGYGVEKKNYTKAKEYFEKAAENEEAGGHYNLGVMYFKGIGVKRDVKLACKCFIIAANAGQPKAFYQLAKMFHTGVGLKKNLATATALYKLVAERGPWSSLSRWALESYLKGDIGKAFLLYSRMAELGYEVAQSNAAWILDKYGERSMCMGESGFCTDAERHQRAHSLWWQASEQGNEHAALLIGDAYYYGRGTERDYDRAADAYMHARYQSNAQAMFNLGYMYEHGLGLPLDLHLAKRYYDQALENDPAAKLPVTLALASLWIRKNYEGGFLVHVIDSLPEVYPKVEAWVENVLLEEGNATILTLFVCLLTVLYLRERQRRNVAAAGGHREMPAPIHPNEHIAPAPN</sequence>
<evidence type="ECO:0000256" key="11">
    <source>
        <dbReference type="SAM" id="SignalP"/>
    </source>
</evidence>
<dbReference type="AlphaFoldDB" id="A0A978VDW1"/>
<dbReference type="GO" id="GO:0036503">
    <property type="term" value="P:ERAD pathway"/>
    <property type="evidence" value="ECO:0007669"/>
    <property type="project" value="InterPro"/>
</dbReference>
<dbReference type="SUPFAM" id="SSF81901">
    <property type="entry name" value="HCP-like"/>
    <property type="match status" value="7"/>
</dbReference>
<keyword evidence="8" id="KW-0325">Glycoprotein</keyword>
<dbReference type="Pfam" id="PF08238">
    <property type="entry name" value="Sel1"/>
    <property type="match status" value="16"/>
</dbReference>
<dbReference type="PANTHER" id="PTHR45084:SF1">
    <property type="entry name" value="ERAD-ASSOCIATED E3 UBIQUITIN-PROTEIN LIGASE COMPONENT HRD3A-RELATED"/>
    <property type="match status" value="1"/>
</dbReference>
<comment type="subcellular location">
    <subcellularLocation>
        <location evidence="1">Endoplasmic reticulum membrane</location>
        <topology evidence="1">Single-pass membrane protein</topology>
    </subcellularLocation>
</comment>
<keyword evidence="7" id="KW-0472">Membrane</keyword>
<keyword evidence="6" id="KW-1133">Transmembrane helix</keyword>
<dbReference type="Gene3D" id="1.25.40.10">
    <property type="entry name" value="Tetratricopeptide repeat domain"/>
    <property type="match status" value="4"/>
</dbReference>
<dbReference type="InterPro" id="IPR004042">
    <property type="entry name" value="Intein_endonuc_central"/>
</dbReference>
<name>A0A978VDW1_ZIZJJ</name>
<proteinExistence type="inferred from homology"/>
<keyword evidence="4" id="KW-0677">Repeat</keyword>
<dbReference type="Proteomes" id="UP000813462">
    <property type="component" value="Unassembled WGS sequence"/>
</dbReference>
<keyword evidence="3 11" id="KW-0732">Signal</keyword>
<protein>
    <recommendedName>
        <fullName evidence="12">DOD-type homing endonuclease domain-containing protein</fullName>
    </recommendedName>
</protein>
<feature type="domain" description="DOD-type homing endonuclease" evidence="12">
    <location>
        <begin position="684"/>
        <end position="746"/>
    </location>
</feature>